<evidence type="ECO:0000313" key="2">
    <source>
        <dbReference type="Proteomes" id="UP001595912"/>
    </source>
</evidence>
<dbReference type="Gene3D" id="1.10.357.10">
    <property type="entry name" value="Tetracycline Repressor, domain 2"/>
    <property type="match status" value="1"/>
</dbReference>
<dbReference type="EMBL" id="JBHSIU010000105">
    <property type="protein sequence ID" value="MFC5006618.1"/>
    <property type="molecule type" value="Genomic_DNA"/>
</dbReference>
<dbReference type="Proteomes" id="UP001595912">
    <property type="component" value="Unassembled WGS sequence"/>
</dbReference>
<evidence type="ECO:0000313" key="1">
    <source>
        <dbReference type="EMBL" id="MFC5006618.1"/>
    </source>
</evidence>
<proteinExistence type="predicted"/>
<comment type="caution">
    <text evidence="1">The sequence shown here is derived from an EMBL/GenBank/DDBJ whole genome shotgun (WGS) entry which is preliminary data.</text>
</comment>
<sequence length="198" mass="19868">MPRGVAIPEPRQQLFAALERVIGGSDGPARLTGRAVTREAGVATGLLYTHFTDFDAFLTGYAVDRAFQLAGAVAGLPSRAGSGGVAGNLGDALLTTPLATLAAFTRLSALRPDLAPGVEAVLGTGGLQAVERTVADYLAAEQHLGRIPAAASPEALALVVVGVLHHVALTAAPGPASDTLIRSAMATLTAGFPAVAPS</sequence>
<dbReference type="RefSeq" id="WP_380127249.1">
    <property type="nucleotide sequence ID" value="NZ_JBHSIU010000105.1"/>
</dbReference>
<dbReference type="InterPro" id="IPR009057">
    <property type="entry name" value="Homeodomain-like_sf"/>
</dbReference>
<keyword evidence="2" id="KW-1185">Reference proteome</keyword>
<accession>A0ABV9WHV0</accession>
<protein>
    <submittedName>
        <fullName evidence="1">TetR/AcrR family transcriptional regulator</fullName>
    </submittedName>
</protein>
<reference evidence="2" key="1">
    <citation type="journal article" date="2019" name="Int. J. Syst. Evol. Microbiol.">
        <title>The Global Catalogue of Microorganisms (GCM) 10K type strain sequencing project: providing services to taxonomists for standard genome sequencing and annotation.</title>
        <authorList>
            <consortium name="The Broad Institute Genomics Platform"/>
            <consortium name="The Broad Institute Genome Sequencing Center for Infectious Disease"/>
            <person name="Wu L."/>
            <person name="Ma J."/>
        </authorList>
    </citation>
    <scope>NUCLEOTIDE SEQUENCE [LARGE SCALE GENOMIC DNA]</scope>
    <source>
        <strain evidence="2">CGMCC 4.7152</strain>
    </source>
</reference>
<gene>
    <name evidence="1" type="ORF">ACFPIJ_53455</name>
</gene>
<name>A0ABV9WHV0_9ACTN</name>
<dbReference type="SUPFAM" id="SSF46689">
    <property type="entry name" value="Homeodomain-like"/>
    <property type="match status" value="1"/>
</dbReference>
<organism evidence="1 2">
    <name type="scientific">Dactylosporangium cerinum</name>
    <dbReference type="NCBI Taxonomy" id="1434730"/>
    <lineage>
        <taxon>Bacteria</taxon>
        <taxon>Bacillati</taxon>
        <taxon>Actinomycetota</taxon>
        <taxon>Actinomycetes</taxon>
        <taxon>Micromonosporales</taxon>
        <taxon>Micromonosporaceae</taxon>
        <taxon>Dactylosporangium</taxon>
    </lineage>
</organism>